<comment type="subcellular location">
    <subcellularLocation>
        <location evidence="1">Cell membrane</location>
        <topology evidence="1">Peripheral membrane protein</topology>
    </subcellularLocation>
</comment>
<organism evidence="7 8">
    <name type="scientific">Pseudonocardia bannensis</name>
    <dbReference type="NCBI Taxonomy" id="630973"/>
    <lineage>
        <taxon>Bacteria</taxon>
        <taxon>Bacillati</taxon>
        <taxon>Actinomycetota</taxon>
        <taxon>Actinomycetes</taxon>
        <taxon>Pseudonocardiales</taxon>
        <taxon>Pseudonocardiaceae</taxon>
        <taxon>Pseudonocardia</taxon>
    </lineage>
</organism>
<name>A0A848DHS5_9PSEU</name>
<dbReference type="RefSeq" id="WP_169412812.1">
    <property type="nucleotide sequence ID" value="NZ_JAAXKZ010000031.1"/>
</dbReference>
<dbReference type="GO" id="GO:0046677">
    <property type="term" value="P:response to antibiotic"/>
    <property type="evidence" value="ECO:0007669"/>
    <property type="project" value="UniProtKB-KW"/>
</dbReference>
<dbReference type="Gene3D" id="3.40.50.300">
    <property type="entry name" value="P-loop containing nucleotide triphosphate hydrolases"/>
    <property type="match status" value="1"/>
</dbReference>
<dbReference type="InterPro" id="IPR050763">
    <property type="entry name" value="ABC_transporter_ATP-binding"/>
</dbReference>
<reference evidence="7 8" key="1">
    <citation type="submission" date="2020-04" db="EMBL/GenBank/DDBJ databases">
        <authorList>
            <person name="Klaysubun C."/>
            <person name="Duangmal K."/>
            <person name="Lipun K."/>
        </authorList>
    </citation>
    <scope>NUCLEOTIDE SEQUENCE [LARGE SCALE GENOMIC DNA]</scope>
    <source>
        <strain evidence="7 8">DSM 45300</strain>
    </source>
</reference>
<keyword evidence="2" id="KW-0813">Transport</keyword>
<dbReference type="GO" id="GO:0005524">
    <property type="term" value="F:ATP binding"/>
    <property type="evidence" value="ECO:0007669"/>
    <property type="project" value="UniProtKB-KW"/>
</dbReference>
<keyword evidence="3" id="KW-0547">Nucleotide-binding</keyword>
<evidence type="ECO:0000256" key="1">
    <source>
        <dbReference type="ARBA" id="ARBA00004202"/>
    </source>
</evidence>
<evidence type="ECO:0000256" key="3">
    <source>
        <dbReference type="ARBA" id="ARBA00022741"/>
    </source>
</evidence>
<evidence type="ECO:0000313" key="7">
    <source>
        <dbReference type="EMBL" id="NMH92093.1"/>
    </source>
</evidence>
<proteinExistence type="predicted"/>
<dbReference type="PANTHER" id="PTHR42711">
    <property type="entry name" value="ABC TRANSPORTER ATP-BINDING PROTEIN"/>
    <property type="match status" value="1"/>
</dbReference>
<dbReference type="PANTHER" id="PTHR42711:SF1">
    <property type="entry name" value="ABC-TRANSPORT PROTEIN, ATP-BINDING COMPONENT"/>
    <property type="match status" value="1"/>
</dbReference>
<evidence type="ECO:0000256" key="2">
    <source>
        <dbReference type="ARBA" id="ARBA00022448"/>
    </source>
</evidence>
<evidence type="ECO:0000313" key="8">
    <source>
        <dbReference type="Proteomes" id="UP000586918"/>
    </source>
</evidence>
<gene>
    <name evidence="7" type="ORF">HF519_11040</name>
</gene>
<comment type="caution">
    <text evidence="7">The sequence shown here is derived from an EMBL/GenBank/DDBJ whole genome shotgun (WGS) entry which is preliminary data.</text>
</comment>
<feature type="domain" description="Daunorubicin resistance ATP-binding protein DrrA1/2-like C-terminal" evidence="6">
    <location>
        <begin position="40"/>
        <end position="118"/>
    </location>
</feature>
<dbReference type="Pfam" id="PF13732">
    <property type="entry name" value="DrrA1-3_C"/>
    <property type="match status" value="1"/>
</dbReference>
<dbReference type="SUPFAM" id="SSF52540">
    <property type="entry name" value="P-loop containing nucleoside triphosphate hydrolases"/>
    <property type="match status" value="1"/>
</dbReference>
<dbReference type="Proteomes" id="UP000586918">
    <property type="component" value="Unassembled WGS sequence"/>
</dbReference>
<evidence type="ECO:0000256" key="4">
    <source>
        <dbReference type="ARBA" id="ARBA00022840"/>
    </source>
</evidence>
<dbReference type="InterPro" id="IPR025302">
    <property type="entry name" value="DrrA1/2-like_C"/>
</dbReference>
<protein>
    <submittedName>
        <fullName evidence="7">DUF4162 domain-containing protein</fullName>
    </submittedName>
</protein>
<dbReference type="InterPro" id="IPR027417">
    <property type="entry name" value="P-loop_NTPase"/>
</dbReference>
<dbReference type="GO" id="GO:0005886">
    <property type="term" value="C:plasma membrane"/>
    <property type="evidence" value="ECO:0007669"/>
    <property type="project" value="UniProtKB-SubCell"/>
</dbReference>
<accession>A0A848DHS5</accession>
<dbReference type="AlphaFoldDB" id="A0A848DHS5"/>
<dbReference type="EMBL" id="JAAXKZ010000031">
    <property type="protein sequence ID" value="NMH92093.1"/>
    <property type="molecule type" value="Genomic_DNA"/>
</dbReference>
<sequence length="125" mass="13621">MNARGDVTLLLTTHDLPDVERLCPRVIVIDHGRVLVDDDLATLRRQFAGNRALVVELTEPAPPLSGLPGVVDVTVEADGLRQRLEFTTGTTAAELIAAVARRVALRDVSVDEPSIEDLVRTLYAR</sequence>
<keyword evidence="5" id="KW-0046">Antibiotic resistance</keyword>
<evidence type="ECO:0000256" key="5">
    <source>
        <dbReference type="ARBA" id="ARBA00023251"/>
    </source>
</evidence>
<evidence type="ECO:0000259" key="6">
    <source>
        <dbReference type="Pfam" id="PF13732"/>
    </source>
</evidence>
<keyword evidence="4" id="KW-0067">ATP-binding</keyword>
<keyword evidence="8" id="KW-1185">Reference proteome</keyword>